<dbReference type="SMART" id="SM00304">
    <property type="entry name" value="HAMP"/>
    <property type="match status" value="1"/>
</dbReference>
<evidence type="ECO:0000256" key="8">
    <source>
        <dbReference type="SAM" id="Phobius"/>
    </source>
</evidence>
<gene>
    <name evidence="11" type="ORF">SAMN05444411_11265</name>
</gene>
<evidence type="ECO:0000256" key="6">
    <source>
        <dbReference type="ARBA" id="ARBA00022777"/>
    </source>
</evidence>
<comment type="subcellular location">
    <subcellularLocation>
        <location evidence="2">Membrane</location>
    </subcellularLocation>
</comment>
<dbReference type="Pfam" id="PF00672">
    <property type="entry name" value="HAMP"/>
    <property type="match status" value="1"/>
</dbReference>
<evidence type="ECO:0000256" key="7">
    <source>
        <dbReference type="SAM" id="Coils"/>
    </source>
</evidence>
<evidence type="ECO:0000256" key="3">
    <source>
        <dbReference type="ARBA" id="ARBA00012438"/>
    </source>
</evidence>
<evidence type="ECO:0000256" key="2">
    <source>
        <dbReference type="ARBA" id="ARBA00004370"/>
    </source>
</evidence>
<feature type="coiled-coil region" evidence="7">
    <location>
        <begin position="219"/>
        <end position="263"/>
    </location>
</feature>
<keyword evidence="4" id="KW-0597">Phosphoprotein</keyword>
<dbReference type="InterPro" id="IPR004358">
    <property type="entry name" value="Sig_transdc_His_kin-like_C"/>
</dbReference>
<keyword evidence="5" id="KW-0808">Transferase</keyword>
<dbReference type="InterPro" id="IPR033417">
    <property type="entry name" value="CHASE8"/>
</dbReference>
<accession>A0A1H3FUU7</accession>
<dbReference type="Gene3D" id="6.10.340.10">
    <property type="match status" value="1"/>
</dbReference>
<evidence type="ECO:0000256" key="5">
    <source>
        <dbReference type="ARBA" id="ARBA00022679"/>
    </source>
</evidence>
<dbReference type="PROSITE" id="PS50109">
    <property type="entry name" value="HIS_KIN"/>
    <property type="match status" value="1"/>
</dbReference>
<dbReference type="InterPro" id="IPR036890">
    <property type="entry name" value="HATPase_C_sf"/>
</dbReference>
<keyword evidence="6" id="KW-0418">Kinase</keyword>
<dbReference type="SUPFAM" id="SSF47384">
    <property type="entry name" value="Homodimeric domain of signal transducing histidine kinase"/>
    <property type="match status" value="1"/>
</dbReference>
<dbReference type="AlphaFoldDB" id="A0A1H3FUU7"/>
<dbReference type="GO" id="GO:0000155">
    <property type="term" value="F:phosphorelay sensor kinase activity"/>
    <property type="evidence" value="ECO:0007669"/>
    <property type="project" value="InterPro"/>
</dbReference>
<keyword evidence="8" id="KW-0812">Transmembrane</keyword>
<name>A0A1H3FUU7_9FLAO</name>
<feature type="domain" description="Histidine kinase" evidence="9">
    <location>
        <begin position="347"/>
        <end position="574"/>
    </location>
</feature>
<dbReference type="Proteomes" id="UP000199595">
    <property type="component" value="Unassembled WGS sequence"/>
</dbReference>
<dbReference type="EC" id="2.7.13.3" evidence="3"/>
<dbReference type="InterPro" id="IPR005467">
    <property type="entry name" value="His_kinase_dom"/>
</dbReference>
<feature type="domain" description="HAMP" evidence="10">
    <location>
        <begin position="181"/>
        <end position="234"/>
    </location>
</feature>
<reference evidence="11 12" key="1">
    <citation type="submission" date="2016-10" db="EMBL/GenBank/DDBJ databases">
        <authorList>
            <person name="de Groot N.N."/>
        </authorList>
    </citation>
    <scope>NUCLEOTIDE SEQUENCE [LARGE SCALE GENOMIC DNA]</scope>
    <source>
        <strain evidence="11 12">DSM 24956</strain>
    </source>
</reference>
<dbReference type="InterPro" id="IPR003660">
    <property type="entry name" value="HAMP_dom"/>
</dbReference>
<dbReference type="OrthoDB" id="9806995at2"/>
<dbReference type="SMART" id="SM00387">
    <property type="entry name" value="HATPase_c"/>
    <property type="match status" value="1"/>
</dbReference>
<dbReference type="InterPro" id="IPR003661">
    <property type="entry name" value="HisK_dim/P_dom"/>
</dbReference>
<protein>
    <recommendedName>
        <fullName evidence="3">histidine kinase</fullName>
        <ecNumber evidence="3">2.7.13.3</ecNumber>
    </recommendedName>
</protein>
<proteinExistence type="predicted"/>
<dbReference type="Gene3D" id="3.30.565.10">
    <property type="entry name" value="Histidine kinase-like ATPase, C-terminal domain"/>
    <property type="match status" value="1"/>
</dbReference>
<feature type="transmembrane region" description="Helical" evidence="8">
    <location>
        <begin position="12"/>
        <end position="33"/>
    </location>
</feature>
<dbReference type="GO" id="GO:0016020">
    <property type="term" value="C:membrane"/>
    <property type="evidence" value="ECO:0007669"/>
    <property type="project" value="UniProtKB-SubCell"/>
</dbReference>
<dbReference type="CDD" id="cd06225">
    <property type="entry name" value="HAMP"/>
    <property type="match status" value="1"/>
</dbReference>
<dbReference type="InterPro" id="IPR036097">
    <property type="entry name" value="HisK_dim/P_sf"/>
</dbReference>
<dbReference type="SUPFAM" id="SSF158472">
    <property type="entry name" value="HAMP domain-like"/>
    <property type="match status" value="1"/>
</dbReference>
<evidence type="ECO:0000313" key="12">
    <source>
        <dbReference type="Proteomes" id="UP000199595"/>
    </source>
</evidence>
<dbReference type="Pfam" id="PF17152">
    <property type="entry name" value="CHASE8"/>
    <property type="match status" value="1"/>
</dbReference>
<dbReference type="PANTHER" id="PTHR43065:SF48">
    <property type="entry name" value="HISTIDINE KINASE"/>
    <property type="match status" value="1"/>
</dbReference>
<dbReference type="InterPro" id="IPR003594">
    <property type="entry name" value="HATPase_dom"/>
</dbReference>
<keyword evidence="12" id="KW-1185">Reference proteome</keyword>
<evidence type="ECO:0000256" key="1">
    <source>
        <dbReference type="ARBA" id="ARBA00000085"/>
    </source>
</evidence>
<keyword evidence="8" id="KW-0472">Membrane</keyword>
<evidence type="ECO:0000259" key="10">
    <source>
        <dbReference type="PROSITE" id="PS50885"/>
    </source>
</evidence>
<comment type="catalytic activity">
    <reaction evidence="1">
        <text>ATP + protein L-histidine = ADP + protein N-phospho-L-histidine.</text>
        <dbReference type="EC" id="2.7.13.3"/>
    </reaction>
</comment>
<dbReference type="Gene3D" id="1.10.287.130">
    <property type="match status" value="1"/>
</dbReference>
<sequence length="576" mass="65656">MLFKNQSIKLKLILIIQFVSLLSLLIGFTYVIYSNISYYKDDMRNNAIINATLIGDYCTVPLVFDIKENAVETLKKIQNIPSVEVGVVYNDKNEIFAEFYKSGEKIDIPKPKGNSTWNKFENDYLDVSHPIFFDKELAGTIYLKVSTQKLTERIQEHLLTMIGLLLFLIILNYIIATRLQKVLSEPILNLTKATKKISEEGNYQLRVQKQGNDEIGVLVDEYNEMLNQIHEREEALKLRTNELSEALIDLEETQEKLINSEKLAALGQLISGVAHEINTPLGAINSSIGSIKKSLIFVLESYPKFINKLPIELKNSFLNLLEESFKNKKVLTSREEREFKKEITITLEKHKIENAYTLADSFVDMMVLDNVEDYLELLKRDDAEQIIDVAYKITGLQRSTFNVEFAASKASKVVYALKNLSRIGSNEELVLANVCDGIDNVLILYSNQIKQGIEVSKKYEELPQILCYSDELNQVWTNILHNAIYAMDLNGKLTIKAYKEKEHIVVAITDSGKGIPKEEMDKIFNPFYTTKPIGEGTGLGLDISKRIVEKHKGRIEVESIPGKTTFKVYIPIKQEK</sequence>
<evidence type="ECO:0000259" key="9">
    <source>
        <dbReference type="PROSITE" id="PS50109"/>
    </source>
</evidence>
<evidence type="ECO:0000256" key="4">
    <source>
        <dbReference type="ARBA" id="ARBA00022553"/>
    </source>
</evidence>
<dbReference type="STRING" id="762486.SAMN05444411_11265"/>
<organism evidence="11 12">
    <name type="scientific">Lutibacter oricola</name>
    <dbReference type="NCBI Taxonomy" id="762486"/>
    <lineage>
        <taxon>Bacteria</taxon>
        <taxon>Pseudomonadati</taxon>
        <taxon>Bacteroidota</taxon>
        <taxon>Flavobacteriia</taxon>
        <taxon>Flavobacteriales</taxon>
        <taxon>Flavobacteriaceae</taxon>
        <taxon>Lutibacter</taxon>
    </lineage>
</organism>
<dbReference type="PROSITE" id="PS50885">
    <property type="entry name" value="HAMP"/>
    <property type="match status" value="1"/>
</dbReference>
<keyword evidence="7" id="KW-0175">Coiled coil</keyword>
<dbReference type="CDD" id="cd00082">
    <property type="entry name" value="HisKA"/>
    <property type="match status" value="1"/>
</dbReference>
<dbReference type="PANTHER" id="PTHR43065">
    <property type="entry name" value="SENSOR HISTIDINE KINASE"/>
    <property type="match status" value="1"/>
</dbReference>
<dbReference type="SUPFAM" id="SSF55874">
    <property type="entry name" value="ATPase domain of HSP90 chaperone/DNA topoisomerase II/histidine kinase"/>
    <property type="match status" value="1"/>
</dbReference>
<dbReference type="EMBL" id="FNNJ01000012">
    <property type="protein sequence ID" value="SDX94832.1"/>
    <property type="molecule type" value="Genomic_DNA"/>
</dbReference>
<dbReference type="PRINTS" id="PR00344">
    <property type="entry name" value="BCTRLSENSOR"/>
</dbReference>
<evidence type="ECO:0000313" key="11">
    <source>
        <dbReference type="EMBL" id="SDX94832.1"/>
    </source>
</evidence>
<feature type="transmembrane region" description="Helical" evidence="8">
    <location>
        <begin position="158"/>
        <end position="176"/>
    </location>
</feature>
<keyword evidence="8" id="KW-1133">Transmembrane helix</keyword>
<dbReference type="Pfam" id="PF02518">
    <property type="entry name" value="HATPase_c"/>
    <property type="match status" value="1"/>
</dbReference>